<feature type="region of interest" description="Disordered" evidence="1">
    <location>
        <begin position="1"/>
        <end position="128"/>
    </location>
</feature>
<sequence>MAPFSVSQLKGSASNLKNSTSQRFQDTKSKFSSKSSATSTYDHRFPSTKAPPPPPPPTRRVGLVEDDEAEDHSAGDHADDDVLPRSLPSGPPPVIPRNTKPVQSNPNNRSGSNPLVKLNEGQSPSSLNQVKWSQISQDDKEQLFGWLDEFFGINRPSSSSSSKPENTKPLGKGIGKPPNHASADSFKTSHPADTTYGSSAHDLCMYFSSSTRWVSAWYATPVAVPPPLEQVRDCIRSHYTQWRGDMHTLGGGALFSDMSACWYVVEWSKRNAQDTSQARRRATVLPRPEPMPLDELVAAHETYGETIAAFAEGYEGTGQWCARGECWDLASEALKSFEQWDYIPKPIPSIGKTHGHLIYEGKAWGKGQGAGRWRGGDDRIRRGDIVQWLTTTIVDGYTTFTLGAPDHTAVIVRDQIPRIKPSDGASMKPGDLIQLEVVEQSVHSPPDRKVYRLEGMAAGEVWIYRPVSMEAYLKLLFTPNWPENMEALVEA</sequence>
<name>A0AAV5ALS2_9AGAM</name>
<protein>
    <recommendedName>
        <fullName evidence="2">BBC1/AIM3 cysteine proteinase-fold domain-containing protein</fullName>
    </recommendedName>
</protein>
<organism evidence="3 4">
    <name type="scientific">Clathrus columnatus</name>
    <dbReference type="NCBI Taxonomy" id="1419009"/>
    <lineage>
        <taxon>Eukaryota</taxon>
        <taxon>Fungi</taxon>
        <taxon>Dikarya</taxon>
        <taxon>Basidiomycota</taxon>
        <taxon>Agaricomycotina</taxon>
        <taxon>Agaricomycetes</taxon>
        <taxon>Phallomycetidae</taxon>
        <taxon>Phallales</taxon>
        <taxon>Clathraceae</taxon>
        <taxon>Clathrus</taxon>
    </lineage>
</organism>
<gene>
    <name evidence="3" type="ORF">Clacol_007640</name>
</gene>
<feature type="compositionally biased region" description="Pro residues" evidence="1">
    <location>
        <begin position="49"/>
        <end position="58"/>
    </location>
</feature>
<feature type="compositionally biased region" description="Basic and acidic residues" evidence="1">
    <location>
        <begin position="71"/>
        <end position="83"/>
    </location>
</feature>
<reference evidence="3" key="1">
    <citation type="submission" date="2021-10" db="EMBL/GenBank/DDBJ databases">
        <title>De novo Genome Assembly of Clathrus columnatus (Basidiomycota, Fungi) Using Illumina and Nanopore Sequence Data.</title>
        <authorList>
            <person name="Ogiso-Tanaka E."/>
            <person name="Itagaki H."/>
            <person name="Hosoya T."/>
            <person name="Hosaka K."/>
        </authorList>
    </citation>
    <scope>NUCLEOTIDE SEQUENCE</scope>
    <source>
        <strain evidence="3">MO-923</strain>
    </source>
</reference>
<comment type="caution">
    <text evidence="3">The sequence shown here is derived from an EMBL/GenBank/DDBJ whole genome shotgun (WGS) entry which is preliminary data.</text>
</comment>
<feature type="compositionally biased region" description="Low complexity" evidence="1">
    <location>
        <begin position="30"/>
        <end position="40"/>
    </location>
</feature>
<evidence type="ECO:0000256" key="1">
    <source>
        <dbReference type="SAM" id="MobiDB-lite"/>
    </source>
</evidence>
<evidence type="ECO:0000259" key="2">
    <source>
        <dbReference type="Pfam" id="PF25459"/>
    </source>
</evidence>
<evidence type="ECO:0000313" key="4">
    <source>
        <dbReference type="Proteomes" id="UP001050691"/>
    </source>
</evidence>
<dbReference type="Proteomes" id="UP001050691">
    <property type="component" value="Unassembled WGS sequence"/>
</dbReference>
<feature type="compositionally biased region" description="Polar residues" evidence="1">
    <location>
        <begin position="100"/>
        <end position="113"/>
    </location>
</feature>
<feature type="region of interest" description="Disordered" evidence="1">
    <location>
        <begin position="155"/>
        <end position="190"/>
    </location>
</feature>
<proteinExistence type="predicted"/>
<accession>A0AAV5ALS2</accession>
<dbReference type="InterPro" id="IPR057402">
    <property type="entry name" value="AIM3_BBC1_C"/>
</dbReference>
<dbReference type="EMBL" id="BPWL01000008">
    <property type="protein sequence ID" value="GJJ13386.1"/>
    <property type="molecule type" value="Genomic_DNA"/>
</dbReference>
<dbReference type="AlphaFoldDB" id="A0AAV5ALS2"/>
<feature type="compositionally biased region" description="Polar residues" evidence="1">
    <location>
        <begin position="1"/>
        <end position="24"/>
    </location>
</feature>
<feature type="domain" description="BBC1/AIM3 cysteine proteinase-fold" evidence="2">
    <location>
        <begin position="285"/>
        <end position="474"/>
    </location>
</feature>
<dbReference type="Pfam" id="PF25459">
    <property type="entry name" value="AIM3_BBC1_C"/>
    <property type="match status" value="1"/>
</dbReference>
<evidence type="ECO:0000313" key="3">
    <source>
        <dbReference type="EMBL" id="GJJ13386.1"/>
    </source>
</evidence>
<keyword evidence="4" id="KW-1185">Reference proteome</keyword>